<name>A0ABT5YRN8_9PROT</name>
<evidence type="ECO:0000313" key="1">
    <source>
        <dbReference type="EMBL" id="MDF2097497.1"/>
    </source>
</evidence>
<sequence>MQMELAEAAEEAGPVAGGFSGRLEVLEGPTGRRRWPDDVKARIVAESFRPGVLVSAVARRHGVSPQQLTTWRRAARDGHLALPGDADGPGFVPLVVDGKAVGLADERPVEAKPTPDTGALIEVEVAGLVVRLPAEMAAARIAAVVSALKALT</sequence>
<dbReference type="InterPro" id="IPR002514">
    <property type="entry name" value="Transposase_8"/>
</dbReference>
<evidence type="ECO:0000313" key="2">
    <source>
        <dbReference type="Proteomes" id="UP001215503"/>
    </source>
</evidence>
<dbReference type="Proteomes" id="UP001215503">
    <property type="component" value="Unassembled WGS sequence"/>
</dbReference>
<accession>A0ABT5YRN8</accession>
<keyword evidence="2" id="KW-1185">Reference proteome</keyword>
<dbReference type="RefSeq" id="WP_275824324.1">
    <property type="nucleotide sequence ID" value="NZ_JARHUD010000018.1"/>
</dbReference>
<organism evidence="1 2">
    <name type="scientific">Aquibaculum arenosum</name>
    <dbReference type="NCBI Taxonomy" id="3032591"/>
    <lineage>
        <taxon>Bacteria</taxon>
        <taxon>Pseudomonadati</taxon>
        <taxon>Pseudomonadota</taxon>
        <taxon>Alphaproteobacteria</taxon>
        <taxon>Rhodospirillales</taxon>
        <taxon>Rhodovibrionaceae</taxon>
        <taxon>Aquibaculum</taxon>
    </lineage>
</organism>
<dbReference type="InterPro" id="IPR010921">
    <property type="entry name" value="Trp_repressor/repl_initiator"/>
</dbReference>
<protein>
    <submittedName>
        <fullName evidence="1">Transposase</fullName>
    </submittedName>
</protein>
<dbReference type="Pfam" id="PF01527">
    <property type="entry name" value="HTH_Tnp_1"/>
    <property type="match status" value="1"/>
</dbReference>
<gene>
    <name evidence="1" type="ORF">P2G67_16095</name>
</gene>
<dbReference type="NCBIfam" id="NF047595">
    <property type="entry name" value="IS66_ISRel24_TnpA"/>
    <property type="match status" value="1"/>
</dbReference>
<dbReference type="EMBL" id="JARHUD010000018">
    <property type="protein sequence ID" value="MDF2097497.1"/>
    <property type="molecule type" value="Genomic_DNA"/>
</dbReference>
<dbReference type="PANTHER" id="PTHR37936">
    <property type="entry name" value="TRANSPOSASE INSC FOR INSERTION ELEMENT IS2A-RELATED"/>
    <property type="match status" value="1"/>
</dbReference>
<reference evidence="1 2" key="1">
    <citation type="submission" date="2023-03" db="EMBL/GenBank/DDBJ databases">
        <title>Fodinicurvata sp. CAU 1616 isolated from sea sendiment.</title>
        <authorList>
            <person name="Kim W."/>
        </authorList>
    </citation>
    <scope>NUCLEOTIDE SEQUENCE [LARGE SCALE GENOMIC DNA]</scope>
    <source>
        <strain evidence="1 2">CAU 1616</strain>
    </source>
</reference>
<comment type="caution">
    <text evidence="1">The sequence shown here is derived from an EMBL/GenBank/DDBJ whole genome shotgun (WGS) entry which is preliminary data.</text>
</comment>
<dbReference type="SUPFAM" id="SSF48295">
    <property type="entry name" value="TrpR-like"/>
    <property type="match status" value="1"/>
</dbReference>
<proteinExistence type="predicted"/>
<dbReference type="PANTHER" id="PTHR37936:SF3">
    <property type="entry name" value="TRANSPOSASE INSC FOR INSERTION ELEMENT IS2A-RELATED"/>
    <property type="match status" value="1"/>
</dbReference>